<reference evidence="2 3" key="1">
    <citation type="submission" date="2019-04" db="EMBL/GenBank/DDBJ databases">
        <title>Friends and foes A comparative genomics study of 23 Aspergillus species from section Flavi.</title>
        <authorList>
            <consortium name="DOE Joint Genome Institute"/>
            <person name="Kjaerbolling I."/>
            <person name="Vesth T."/>
            <person name="Frisvad J.C."/>
            <person name="Nybo J.L."/>
            <person name="Theobald S."/>
            <person name="Kildgaard S."/>
            <person name="Isbrandt T."/>
            <person name="Kuo A."/>
            <person name="Sato A."/>
            <person name="Lyhne E.K."/>
            <person name="Kogle M.E."/>
            <person name="Wiebenga A."/>
            <person name="Kun R.S."/>
            <person name="Lubbers R.J."/>
            <person name="Makela M.R."/>
            <person name="Barry K."/>
            <person name="Chovatia M."/>
            <person name="Clum A."/>
            <person name="Daum C."/>
            <person name="Haridas S."/>
            <person name="He G."/>
            <person name="LaButti K."/>
            <person name="Lipzen A."/>
            <person name="Mondo S."/>
            <person name="Riley R."/>
            <person name="Salamov A."/>
            <person name="Simmons B.A."/>
            <person name="Magnuson J.K."/>
            <person name="Henrissat B."/>
            <person name="Mortensen U.H."/>
            <person name="Larsen T.O."/>
            <person name="Devries R.P."/>
            <person name="Grigoriev I.V."/>
            <person name="Machida M."/>
            <person name="Baker S.E."/>
            <person name="Andersen M.R."/>
        </authorList>
    </citation>
    <scope>NUCLEOTIDE SEQUENCE [LARGE SCALE GENOMIC DNA]</scope>
    <source>
        <strain evidence="2 3">CBS 151.66</strain>
    </source>
</reference>
<dbReference type="OrthoDB" id="190201at2759"/>
<gene>
    <name evidence="2" type="ORF">BDV29DRAFT_177708</name>
</gene>
<dbReference type="SUPFAM" id="SSF53474">
    <property type="entry name" value="alpha/beta-Hydrolases"/>
    <property type="match status" value="1"/>
</dbReference>
<dbReference type="Proteomes" id="UP000326565">
    <property type="component" value="Unassembled WGS sequence"/>
</dbReference>
<dbReference type="EMBL" id="ML732251">
    <property type="protein sequence ID" value="KAB8072279.1"/>
    <property type="molecule type" value="Genomic_DNA"/>
</dbReference>
<sequence>MNNVATFSMDNAPSYEKVKIQVEGVTLEIDTIYKKGKYPPFVFLHGFGSSKEEFNDFAYLPHLNEYGLLTYDTPGCGDTTCTDLSKVNIPFLVKTAKAILNHYGISTFHLSGHSMGGLTALLLASEMPDRVLSFINIKGNLAPEDCFLSRQVFLFPADDAELFFHEFTERARRAPAFSNAIYASNLRRKVSPHVTYGILSTMVEITDNNDLLSMFLGLPCPKMFMYGVQNASLSYLPKLKGEGVELAEISCSGHFPMYSNPPEMFGRVTAFLENNRSIEG</sequence>
<proteinExistence type="predicted"/>
<dbReference type="Gene3D" id="3.40.50.1820">
    <property type="entry name" value="alpha/beta hydrolase"/>
    <property type="match status" value="1"/>
</dbReference>
<dbReference type="PANTHER" id="PTHR43798:SF33">
    <property type="entry name" value="HYDROLASE, PUTATIVE (AFU_ORTHOLOGUE AFUA_2G14860)-RELATED"/>
    <property type="match status" value="1"/>
</dbReference>
<dbReference type="InterPro" id="IPR050266">
    <property type="entry name" value="AB_hydrolase_sf"/>
</dbReference>
<dbReference type="PANTHER" id="PTHR43798">
    <property type="entry name" value="MONOACYLGLYCEROL LIPASE"/>
    <property type="match status" value="1"/>
</dbReference>
<keyword evidence="3" id="KW-1185">Reference proteome</keyword>
<dbReference type="AlphaFoldDB" id="A0A5N5WVF6"/>
<dbReference type="InterPro" id="IPR000073">
    <property type="entry name" value="AB_hydrolase_1"/>
</dbReference>
<dbReference type="InterPro" id="IPR029058">
    <property type="entry name" value="AB_hydrolase_fold"/>
</dbReference>
<name>A0A5N5WVF6_9EURO</name>
<feature type="domain" description="AB hydrolase-1" evidence="1">
    <location>
        <begin position="39"/>
        <end position="177"/>
    </location>
</feature>
<dbReference type="GO" id="GO:0016787">
    <property type="term" value="F:hydrolase activity"/>
    <property type="evidence" value="ECO:0007669"/>
    <property type="project" value="UniProtKB-KW"/>
</dbReference>
<keyword evidence="2" id="KW-0378">Hydrolase</keyword>
<dbReference type="GO" id="GO:0016020">
    <property type="term" value="C:membrane"/>
    <property type="evidence" value="ECO:0007669"/>
    <property type="project" value="TreeGrafter"/>
</dbReference>
<dbReference type="Pfam" id="PF00561">
    <property type="entry name" value="Abhydrolase_1"/>
    <property type="match status" value="1"/>
</dbReference>
<evidence type="ECO:0000313" key="3">
    <source>
        <dbReference type="Proteomes" id="UP000326565"/>
    </source>
</evidence>
<organism evidence="2 3">
    <name type="scientific">Aspergillus leporis</name>
    <dbReference type="NCBI Taxonomy" id="41062"/>
    <lineage>
        <taxon>Eukaryota</taxon>
        <taxon>Fungi</taxon>
        <taxon>Dikarya</taxon>
        <taxon>Ascomycota</taxon>
        <taxon>Pezizomycotina</taxon>
        <taxon>Eurotiomycetes</taxon>
        <taxon>Eurotiomycetidae</taxon>
        <taxon>Eurotiales</taxon>
        <taxon>Aspergillaceae</taxon>
        <taxon>Aspergillus</taxon>
        <taxon>Aspergillus subgen. Circumdati</taxon>
    </lineage>
</organism>
<protein>
    <submittedName>
        <fullName evidence="2">Alpha/Beta hydrolase protein</fullName>
    </submittedName>
</protein>
<evidence type="ECO:0000259" key="1">
    <source>
        <dbReference type="Pfam" id="PF00561"/>
    </source>
</evidence>
<accession>A0A5N5WVF6</accession>
<evidence type="ECO:0000313" key="2">
    <source>
        <dbReference type="EMBL" id="KAB8072279.1"/>
    </source>
</evidence>